<accession>A0A1Y1JG22</accession>
<dbReference type="RefSeq" id="XP_028542746.1">
    <property type="nucleotide sequence ID" value="XM_028686945.1"/>
</dbReference>
<dbReference type="InterPro" id="IPR045130">
    <property type="entry name" value="OFUT2-like"/>
</dbReference>
<proteinExistence type="inferred from homology"/>
<comment type="pathway">
    <text evidence="2">Protein modification; protein glycosylation.</text>
</comment>
<evidence type="ECO:0000256" key="1">
    <source>
        <dbReference type="ARBA" id="ARBA00004240"/>
    </source>
</evidence>
<dbReference type="InterPro" id="IPR019378">
    <property type="entry name" value="GDP-Fuc_O-FucTrfase"/>
</dbReference>
<dbReference type="Gene3D" id="3.40.50.11350">
    <property type="match status" value="1"/>
</dbReference>
<evidence type="ECO:0000256" key="2">
    <source>
        <dbReference type="ARBA" id="ARBA00004922"/>
    </source>
</evidence>
<evidence type="ECO:0000256" key="9">
    <source>
        <dbReference type="SAM" id="SignalP"/>
    </source>
</evidence>
<evidence type="ECO:0000256" key="7">
    <source>
        <dbReference type="ARBA" id="ARBA00025803"/>
    </source>
</evidence>
<dbReference type="GO" id="GO:0006004">
    <property type="term" value="P:fucose metabolic process"/>
    <property type="evidence" value="ECO:0007669"/>
    <property type="project" value="UniProtKB-KW"/>
</dbReference>
<dbReference type="EMBL" id="BDQF01000008">
    <property type="protein sequence ID" value="GAW80157.1"/>
    <property type="molecule type" value="Genomic_DNA"/>
</dbReference>
<keyword evidence="10" id="KW-0328">Glycosyltransferase</keyword>
<evidence type="ECO:0000256" key="8">
    <source>
        <dbReference type="ARBA" id="ARBA00026232"/>
    </source>
</evidence>
<keyword evidence="9" id="KW-0732">Signal</keyword>
<dbReference type="Pfam" id="PF10250">
    <property type="entry name" value="O-FucT"/>
    <property type="match status" value="1"/>
</dbReference>
<dbReference type="OMA" id="RNAVWPI"/>
<dbReference type="CDD" id="cd11298">
    <property type="entry name" value="O-FucT-2"/>
    <property type="match status" value="1"/>
</dbReference>
<name>A0A1Y1JG22_PLAGO</name>
<reference evidence="11" key="1">
    <citation type="submission" date="2017-04" db="EMBL/GenBank/DDBJ databases">
        <title>Plasmodium gonderi genome.</title>
        <authorList>
            <person name="Arisue N."/>
            <person name="Honma H."/>
            <person name="Kawai S."/>
            <person name="Tougan T."/>
            <person name="Tanabe K."/>
            <person name="Horii T."/>
        </authorList>
    </citation>
    <scope>NUCLEOTIDE SEQUENCE [LARGE SCALE GENOMIC DNA]</scope>
    <source>
        <strain evidence="11">ATCC 30045</strain>
    </source>
</reference>
<dbReference type="AlphaFoldDB" id="A0A1Y1JG22"/>
<evidence type="ECO:0000313" key="11">
    <source>
        <dbReference type="Proteomes" id="UP000195521"/>
    </source>
</evidence>
<dbReference type="PROSITE" id="PS51257">
    <property type="entry name" value="PROKAR_LIPOPROTEIN"/>
    <property type="match status" value="1"/>
</dbReference>
<keyword evidence="5" id="KW-0294">Fucose metabolism</keyword>
<dbReference type="GeneID" id="39746870"/>
<dbReference type="Gene3D" id="3.40.50.11340">
    <property type="match status" value="1"/>
</dbReference>
<evidence type="ECO:0000256" key="6">
    <source>
        <dbReference type="ARBA" id="ARBA00023277"/>
    </source>
</evidence>
<dbReference type="GO" id="GO:0005783">
    <property type="term" value="C:endoplasmic reticulum"/>
    <property type="evidence" value="ECO:0007669"/>
    <property type="project" value="UniProtKB-SubCell"/>
</dbReference>
<comment type="similarity">
    <text evidence="7">Belongs to the glycosyltransferase 68 family.</text>
</comment>
<evidence type="ECO:0000256" key="5">
    <source>
        <dbReference type="ARBA" id="ARBA00023253"/>
    </source>
</evidence>
<dbReference type="OrthoDB" id="422368at2759"/>
<keyword evidence="11" id="KW-1185">Reference proteome</keyword>
<keyword evidence="6" id="KW-0119">Carbohydrate metabolism</keyword>
<dbReference type="PANTHER" id="PTHR13398:SF0">
    <property type="entry name" value="GDP-FUCOSE PROTEIN O-FUCOSYLTRANSFERASE 2"/>
    <property type="match status" value="1"/>
</dbReference>
<comment type="subcellular location">
    <subcellularLocation>
        <location evidence="1">Endoplasmic reticulum</location>
    </subcellularLocation>
</comment>
<dbReference type="PANTHER" id="PTHR13398">
    <property type="entry name" value="GDP-FUCOSE PROTEIN O-FUCOSYLTRANSFERASE 2"/>
    <property type="match status" value="1"/>
</dbReference>
<evidence type="ECO:0000256" key="3">
    <source>
        <dbReference type="ARBA" id="ARBA00022679"/>
    </source>
</evidence>
<organism evidence="10 11">
    <name type="scientific">Plasmodium gonderi</name>
    <dbReference type="NCBI Taxonomy" id="77519"/>
    <lineage>
        <taxon>Eukaryota</taxon>
        <taxon>Sar</taxon>
        <taxon>Alveolata</taxon>
        <taxon>Apicomplexa</taxon>
        <taxon>Aconoidasida</taxon>
        <taxon>Haemosporida</taxon>
        <taxon>Plasmodiidae</taxon>
        <taxon>Plasmodium</taxon>
        <taxon>Plasmodium (Plasmodium)</taxon>
    </lineage>
</organism>
<evidence type="ECO:0000313" key="10">
    <source>
        <dbReference type="EMBL" id="GAW80157.1"/>
    </source>
</evidence>
<sequence>MKYRVNIFVIFFLACLTTCVQNLERGDSSTICRTDDVYTGDKFYHFKKKKYILYDVNIGEGFNLQREVLYRIALVVYYLNQENRNQLHYLVLPPWCYLTHWGRKTYDKIKWEFFFNLNILKNVIPIMEYSEYEKLFGSHSDYILSYKHIIGKFTRGNEKNSFHILDFDNCYIEDYKLKRNLCKYCDHKYSVVYSGNCTHMKGKKIECIEYFLITSFFVSTTLADIFHYDTESIFIKQGSNILVAFPNELFENNLEDVLLYNEDLIHEGNNFIKKNFKSSSKYLSCHLRYNDFRKIPAYDIPPISISILKLLYIMFVHNMDKIFISSDEKTQIKKIINKEFPQFKHFFFFYENDNLHTGQVAIIDQWISSLSEIFVGTIFSRFSMHIKWERYLIGKGEENYNLDLCGYNINTNLNLQKQYSNIKHVLVEEALQKLHTLYKKFAEKDRNYLSTICYDSSHNYPHNLSIYRRKYIPY</sequence>
<dbReference type="Proteomes" id="UP000195521">
    <property type="component" value="Unassembled WGS sequence"/>
</dbReference>
<comment type="caution">
    <text evidence="10">The sequence shown here is derived from an EMBL/GenBank/DDBJ whole genome shotgun (WGS) entry which is preliminary data.</text>
</comment>
<gene>
    <name evidence="10" type="ORF">PGO_070720</name>
</gene>
<keyword evidence="3 10" id="KW-0808">Transferase</keyword>
<dbReference type="GO" id="GO:0046922">
    <property type="term" value="F:peptide-O-fucosyltransferase activity"/>
    <property type="evidence" value="ECO:0007669"/>
    <property type="project" value="InterPro"/>
</dbReference>
<feature type="chain" id="PRO_5013390581" description="GDP-fucose protein O-fucosyltransferase 2" evidence="9">
    <location>
        <begin position="23"/>
        <end position="474"/>
    </location>
</feature>
<keyword evidence="4" id="KW-0256">Endoplasmic reticulum</keyword>
<evidence type="ECO:0000256" key="4">
    <source>
        <dbReference type="ARBA" id="ARBA00022824"/>
    </source>
</evidence>
<feature type="signal peptide" evidence="9">
    <location>
        <begin position="1"/>
        <end position="22"/>
    </location>
</feature>
<protein>
    <recommendedName>
        <fullName evidence="8">GDP-fucose protein O-fucosyltransferase 2</fullName>
    </recommendedName>
</protein>